<sequence length="59" mass="6852">MAVGNSKKIKLDNSLEKLDEAMKSSNTNKEDIVLLYKDKNHRVKKELRFESKMNNSKLV</sequence>
<reference evidence="1" key="1">
    <citation type="journal article" date="2015" name="Nature">
        <title>Complex archaea that bridge the gap between prokaryotes and eukaryotes.</title>
        <authorList>
            <person name="Spang A."/>
            <person name="Saw J.H."/>
            <person name="Jorgensen S.L."/>
            <person name="Zaremba-Niedzwiedzka K."/>
            <person name="Martijn J."/>
            <person name="Lind A.E."/>
            <person name="van Eijk R."/>
            <person name="Schleper C."/>
            <person name="Guy L."/>
            <person name="Ettema T.J."/>
        </authorList>
    </citation>
    <scope>NUCLEOTIDE SEQUENCE</scope>
</reference>
<name>A0A0F9VB27_9ZZZZ</name>
<accession>A0A0F9VB27</accession>
<protein>
    <submittedName>
        <fullName evidence="1">Uncharacterized protein</fullName>
    </submittedName>
</protein>
<dbReference type="EMBL" id="LAZR01000036">
    <property type="protein sequence ID" value="KKO01245.1"/>
    <property type="molecule type" value="Genomic_DNA"/>
</dbReference>
<evidence type="ECO:0000313" key="1">
    <source>
        <dbReference type="EMBL" id="KKO01245.1"/>
    </source>
</evidence>
<comment type="caution">
    <text evidence="1">The sequence shown here is derived from an EMBL/GenBank/DDBJ whole genome shotgun (WGS) entry which is preliminary data.</text>
</comment>
<proteinExistence type="predicted"/>
<organism evidence="1">
    <name type="scientific">marine sediment metagenome</name>
    <dbReference type="NCBI Taxonomy" id="412755"/>
    <lineage>
        <taxon>unclassified sequences</taxon>
        <taxon>metagenomes</taxon>
        <taxon>ecological metagenomes</taxon>
    </lineage>
</organism>
<gene>
    <name evidence="1" type="ORF">LCGC14_0118320</name>
</gene>
<dbReference type="AlphaFoldDB" id="A0A0F9VB27"/>